<dbReference type="Proteomes" id="UP000738349">
    <property type="component" value="Unassembled WGS sequence"/>
</dbReference>
<dbReference type="PANTHER" id="PTHR19359">
    <property type="entry name" value="CYTOCHROME B5"/>
    <property type="match status" value="1"/>
</dbReference>
<comment type="caution">
    <text evidence="16">The sequence shown here is derived from an EMBL/GenBank/DDBJ whole genome shotgun (WGS) entry which is preliminary data.</text>
</comment>
<feature type="compositionally biased region" description="Basic and acidic residues" evidence="14">
    <location>
        <begin position="80"/>
        <end position="90"/>
    </location>
</feature>
<keyword evidence="6" id="KW-0256">Endoplasmic reticulum</keyword>
<evidence type="ECO:0000256" key="4">
    <source>
        <dbReference type="ARBA" id="ARBA00022692"/>
    </source>
</evidence>
<evidence type="ECO:0000256" key="9">
    <source>
        <dbReference type="ARBA" id="ARBA00023004"/>
    </source>
</evidence>
<dbReference type="OrthoDB" id="260519at2759"/>
<dbReference type="FunFam" id="3.10.120.10:FF:000002">
    <property type="entry name" value="Cytochrome b5 type B"/>
    <property type="match status" value="1"/>
</dbReference>
<dbReference type="InterPro" id="IPR036400">
    <property type="entry name" value="Cyt_B5-like_heme/steroid_sf"/>
</dbReference>
<dbReference type="SMART" id="SM01117">
    <property type="entry name" value="Cyt-b5"/>
    <property type="match status" value="1"/>
</dbReference>
<dbReference type="GO" id="GO:0020037">
    <property type="term" value="F:heme binding"/>
    <property type="evidence" value="ECO:0007669"/>
    <property type="project" value="UniProtKB-UniRule"/>
</dbReference>
<sequence>MASATELTYQDVSEHSTKTDLYIVIHDKVYNCSSFIDEHPGGEEVMMDLAGADATEAFEDVGHSDEAREILEKLHIGDLKRQAGDPKPTDPHSAPATAEVSGGRGTAFYALLVIGGIIASGVYQYLQGRQEENSL</sequence>
<feature type="domain" description="Cytochrome b5 heme-binding" evidence="15">
    <location>
        <begin position="4"/>
        <end position="80"/>
    </location>
</feature>
<evidence type="ECO:0000256" key="1">
    <source>
        <dbReference type="ARBA" id="ARBA00004131"/>
    </source>
</evidence>
<dbReference type="Pfam" id="PF00173">
    <property type="entry name" value="Cyt-b5"/>
    <property type="match status" value="1"/>
</dbReference>
<dbReference type="InterPro" id="IPR001199">
    <property type="entry name" value="Cyt_B5-like_heme/steroid-bd"/>
</dbReference>
<dbReference type="GO" id="GO:0046872">
    <property type="term" value="F:metal ion binding"/>
    <property type="evidence" value="ECO:0007669"/>
    <property type="project" value="UniProtKB-UniRule"/>
</dbReference>
<dbReference type="PROSITE" id="PS00191">
    <property type="entry name" value="CYTOCHROME_B5_1"/>
    <property type="match status" value="1"/>
</dbReference>
<dbReference type="GO" id="GO:0005789">
    <property type="term" value="C:endoplasmic reticulum membrane"/>
    <property type="evidence" value="ECO:0007669"/>
    <property type="project" value="UniProtKB-SubCell"/>
</dbReference>
<dbReference type="EMBL" id="JAGMUV010000006">
    <property type="protein sequence ID" value="KAH7152683.1"/>
    <property type="molecule type" value="Genomic_DNA"/>
</dbReference>
<keyword evidence="9 13" id="KW-0408">Iron</keyword>
<proteinExistence type="inferred from homology"/>
<keyword evidence="2" id="KW-0813">Transport</keyword>
<dbReference type="GO" id="GO:0016126">
    <property type="term" value="P:sterol biosynthetic process"/>
    <property type="evidence" value="ECO:0007669"/>
    <property type="project" value="TreeGrafter"/>
</dbReference>
<evidence type="ECO:0000256" key="7">
    <source>
        <dbReference type="ARBA" id="ARBA00022848"/>
    </source>
</evidence>
<dbReference type="InterPro" id="IPR050668">
    <property type="entry name" value="Cytochrome_b5"/>
</dbReference>
<evidence type="ECO:0000256" key="11">
    <source>
        <dbReference type="ARBA" id="ARBA00037877"/>
    </source>
</evidence>
<evidence type="ECO:0000256" key="8">
    <source>
        <dbReference type="ARBA" id="ARBA00022982"/>
    </source>
</evidence>
<dbReference type="PANTHER" id="PTHR19359:SF150">
    <property type="entry name" value="CYTOCHROME B5"/>
    <property type="match status" value="1"/>
</dbReference>
<dbReference type="PROSITE" id="PS50255">
    <property type="entry name" value="CYTOCHROME_B5_2"/>
    <property type="match status" value="1"/>
</dbReference>
<keyword evidence="3 13" id="KW-0349">Heme</keyword>
<dbReference type="Gene3D" id="3.10.120.10">
    <property type="entry name" value="Cytochrome b5-like heme/steroid binding domain"/>
    <property type="match status" value="1"/>
</dbReference>
<keyword evidence="8" id="KW-0249">Electron transport</keyword>
<comment type="subcellular location">
    <subcellularLocation>
        <location evidence="1">Endoplasmic reticulum membrane</location>
        <topology evidence="1">Single-pass membrane protein</topology>
        <orientation evidence="1">Cytoplasmic side</orientation>
    </subcellularLocation>
    <subcellularLocation>
        <location evidence="11">Microsome membrane</location>
        <topology evidence="11">Single-pass membrane protein</topology>
        <orientation evidence="11">Cytoplasmic side</orientation>
    </subcellularLocation>
</comment>
<evidence type="ECO:0000256" key="6">
    <source>
        <dbReference type="ARBA" id="ARBA00022824"/>
    </source>
</evidence>
<evidence type="ECO:0000313" key="17">
    <source>
        <dbReference type="Proteomes" id="UP000738349"/>
    </source>
</evidence>
<evidence type="ECO:0000256" key="10">
    <source>
        <dbReference type="ARBA" id="ARBA00023136"/>
    </source>
</evidence>
<organism evidence="16 17">
    <name type="scientific">Dactylonectria macrodidyma</name>
    <dbReference type="NCBI Taxonomy" id="307937"/>
    <lineage>
        <taxon>Eukaryota</taxon>
        <taxon>Fungi</taxon>
        <taxon>Dikarya</taxon>
        <taxon>Ascomycota</taxon>
        <taxon>Pezizomycotina</taxon>
        <taxon>Sordariomycetes</taxon>
        <taxon>Hypocreomycetidae</taxon>
        <taxon>Hypocreales</taxon>
        <taxon>Nectriaceae</taxon>
        <taxon>Dactylonectria</taxon>
    </lineage>
</organism>
<protein>
    <submittedName>
        <fullName evidence="16">Cytochrome b5-like heme/steroid binding domain-containing protein</fullName>
    </submittedName>
</protein>
<keyword evidence="4 13" id="KW-0812">Transmembrane</keyword>
<keyword evidence="10 13" id="KW-0472">Membrane</keyword>
<evidence type="ECO:0000259" key="15">
    <source>
        <dbReference type="PROSITE" id="PS50255"/>
    </source>
</evidence>
<comment type="similarity">
    <text evidence="12 13">Belongs to the cytochrome b5 family.</text>
</comment>
<evidence type="ECO:0000256" key="12">
    <source>
        <dbReference type="ARBA" id="ARBA00038168"/>
    </source>
</evidence>
<evidence type="ECO:0000256" key="5">
    <source>
        <dbReference type="ARBA" id="ARBA00022723"/>
    </source>
</evidence>
<evidence type="ECO:0000256" key="13">
    <source>
        <dbReference type="RuleBase" id="RU362121"/>
    </source>
</evidence>
<dbReference type="InterPro" id="IPR018506">
    <property type="entry name" value="Cyt_B5_heme-BS"/>
</dbReference>
<dbReference type="AlphaFoldDB" id="A0A9P9JD33"/>
<evidence type="ECO:0000256" key="3">
    <source>
        <dbReference type="ARBA" id="ARBA00022617"/>
    </source>
</evidence>
<feature type="transmembrane region" description="Helical" evidence="13">
    <location>
        <begin position="107"/>
        <end position="126"/>
    </location>
</feature>
<evidence type="ECO:0000256" key="14">
    <source>
        <dbReference type="SAM" id="MobiDB-lite"/>
    </source>
</evidence>
<feature type="region of interest" description="Disordered" evidence="14">
    <location>
        <begin position="80"/>
        <end position="100"/>
    </location>
</feature>
<evidence type="ECO:0000256" key="2">
    <source>
        <dbReference type="ARBA" id="ARBA00022448"/>
    </source>
</evidence>
<keyword evidence="5 13" id="KW-0479">Metal-binding</keyword>
<keyword evidence="7" id="KW-0492">Microsome</keyword>
<dbReference type="SUPFAM" id="SSF55856">
    <property type="entry name" value="Cytochrome b5-like heme/steroid binding domain"/>
    <property type="match status" value="1"/>
</dbReference>
<dbReference type="PRINTS" id="PR00363">
    <property type="entry name" value="CYTOCHROMEB5"/>
</dbReference>
<keyword evidence="17" id="KW-1185">Reference proteome</keyword>
<name>A0A9P9JD33_9HYPO</name>
<reference evidence="16" key="1">
    <citation type="journal article" date="2021" name="Nat. Commun.">
        <title>Genetic determinants of endophytism in the Arabidopsis root mycobiome.</title>
        <authorList>
            <person name="Mesny F."/>
            <person name="Miyauchi S."/>
            <person name="Thiergart T."/>
            <person name="Pickel B."/>
            <person name="Atanasova L."/>
            <person name="Karlsson M."/>
            <person name="Huettel B."/>
            <person name="Barry K.W."/>
            <person name="Haridas S."/>
            <person name="Chen C."/>
            <person name="Bauer D."/>
            <person name="Andreopoulos W."/>
            <person name="Pangilinan J."/>
            <person name="LaButti K."/>
            <person name="Riley R."/>
            <person name="Lipzen A."/>
            <person name="Clum A."/>
            <person name="Drula E."/>
            <person name="Henrissat B."/>
            <person name="Kohler A."/>
            <person name="Grigoriev I.V."/>
            <person name="Martin F.M."/>
            <person name="Hacquard S."/>
        </authorList>
    </citation>
    <scope>NUCLEOTIDE SEQUENCE</scope>
    <source>
        <strain evidence="16">MPI-CAGE-AT-0147</strain>
    </source>
</reference>
<keyword evidence="13" id="KW-1133">Transmembrane helix</keyword>
<gene>
    <name evidence="16" type="ORF">EDB81DRAFT_431885</name>
</gene>
<accession>A0A9P9JD33</accession>
<evidence type="ECO:0000313" key="16">
    <source>
        <dbReference type="EMBL" id="KAH7152683.1"/>
    </source>
</evidence>